<name>A0ABY4CQY0_9BACL</name>
<evidence type="ECO:0000259" key="5">
    <source>
        <dbReference type="Pfam" id="PF00370"/>
    </source>
</evidence>
<dbReference type="PROSITE" id="PS00445">
    <property type="entry name" value="FGGY_KINASES_2"/>
    <property type="match status" value="1"/>
</dbReference>
<dbReference type="Gene3D" id="3.30.420.40">
    <property type="match status" value="2"/>
</dbReference>
<proteinExistence type="inferred from homology"/>
<dbReference type="RefSeq" id="WP_347439548.1">
    <property type="nucleotide sequence ID" value="NZ_CP089291.1"/>
</dbReference>
<dbReference type="Pfam" id="PF02782">
    <property type="entry name" value="FGGY_C"/>
    <property type="match status" value="1"/>
</dbReference>
<dbReference type="InterPro" id="IPR050406">
    <property type="entry name" value="FGGY_Carb_Kinase"/>
</dbReference>
<dbReference type="InterPro" id="IPR018483">
    <property type="entry name" value="Carb_kinase_FGGY_CS"/>
</dbReference>
<dbReference type="SUPFAM" id="SSF53067">
    <property type="entry name" value="Actin-like ATPase domain"/>
    <property type="match status" value="2"/>
</dbReference>
<evidence type="ECO:0000256" key="1">
    <source>
        <dbReference type="ARBA" id="ARBA00009156"/>
    </source>
</evidence>
<dbReference type="PANTHER" id="PTHR43095">
    <property type="entry name" value="SUGAR KINASE"/>
    <property type="match status" value="1"/>
</dbReference>
<evidence type="ECO:0000256" key="4">
    <source>
        <dbReference type="RuleBase" id="RU003733"/>
    </source>
</evidence>
<dbReference type="InterPro" id="IPR018484">
    <property type="entry name" value="FGGY_N"/>
</dbReference>
<dbReference type="EMBL" id="CP089291">
    <property type="protein sequence ID" value="UOF92906.1"/>
    <property type="molecule type" value="Genomic_DNA"/>
</dbReference>
<organism evidence="7 8">
    <name type="scientific">Fodinisporobacter ferrooxydans</name>
    <dbReference type="NCBI Taxonomy" id="2901836"/>
    <lineage>
        <taxon>Bacteria</taxon>
        <taxon>Bacillati</taxon>
        <taxon>Bacillota</taxon>
        <taxon>Bacilli</taxon>
        <taxon>Bacillales</taxon>
        <taxon>Alicyclobacillaceae</taxon>
        <taxon>Fodinisporobacter</taxon>
    </lineage>
</organism>
<dbReference type="InterPro" id="IPR000577">
    <property type="entry name" value="Carb_kinase_FGGY"/>
</dbReference>
<dbReference type="Pfam" id="PF00370">
    <property type="entry name" value="FGGY_N"/>
    <property type="match status" value="1"/>
</dbReference>
<dbReference type="InterPro" id="IPR043129">
    <property type="entry name" value="ATPase_NBD"/>
</dbReference>
<evidence type="ECO:0000313" key="7">
    <source>
        <dbReference type="EMBL" id="UOF92906.1"/>
    </source>
</evidence>
<dbReference type="Proteomes" id="UP000830167">
    <property type="component" value="Chromosome"/>
</dbReference>
<evidence type="ECO:0000256" key="2">
    <source>
        <dbReference type="ARBA" id="ARBA00022679"/>
    </source>
</evidence>
<dbReference type="InterPro" id="IPR018485">
    <property type="entry name" value="FGGY_C"/>
</dbReference>
<keyword evidence="2 4" id="KW-0808">Transferase</keyword>
<reference evidence="7" key="1">
    <citation type="submission" date="2021-12" db="EMBL/GenBank/DDBJ databases">
        <title>Alicyclobacillaceae gen. nov., sp. nov., isolated from chalcocite enrichment system.</title>
        <authorList>
            <person name="Jiang Z."/>
        </authorList>
    </citation>
    <scope>NUCLEOTIDE SEQUENCE</scope>
    <source>
        <strain evidence="7">MYW30-H2</strain>
    </source>
</reference>
<evidence type="ECO:0000259" key="6">
    <source>
        <dbReference type="Pfam" id="PF02782"/>
    </source>
</evidence>
<keyword evidence="3 4" id="KW-0418">Kinase</keyword>
<dbReference type="PIRSF" id="PIRSF000538">
    <property type="entry name" value="GlpK"/>
    <property type="match status" value="1"/>
</dbReference>
<dbReference type="PANTHER" id="PTHR43095:SF5">
    <property type="entry name" value="XYLULOSE KINASE"/>
    <property type="match status" value="1"/>
</dbReference>
<keyword evidence="8" id="KW-1185">Reference proteome</keyword>
<feature type="domain" description="Carbohydrate kinase FGGY C-terminal" evidence="6">
    <location>
        <begin position="320"/>
        <end position="430"/>
    </location>
</feature>
<evidence type="ECO:0008006" key="9">
    <source>
        <dbReference type="Google" id="ProtNLM"/>
    </source>
</evidence>
<evidence type="ECO:0000313" key="8">
    <source>
        <dbReference type="Proteomes" id="UP000830167"/>
    </source>
</evidence>
<sequence>MMGIDLGTSSVKVIVSDWKQGIVARSIRSYDVQTPAFGYAEQNPNEWLHATIAAILEINTDILQQIAGIAFTGQMHAVLAIDESFRPLTPAMLWFDTRAHVEAQTLAREFRVKKLGCGDLVPDPTLPLSKIRWLRDKGNLDWSKAIYVIGAKDWIRCQFGGSLLTDGSEASGTQLFDVLAHDWDQSLVQAAGIEIQNLPKVVSSTSVDGGLCSGIAKQTRLPEGCPLFVGGGDFPTAMGLLDFTSGDVVINIGTAGQIATRTNSLRRKSGFTRFAEVHSKGWLELIPLLSIGLCMTWWHGILGNSGRDRVWPSGSSKRPSTHPLVFLPQIAGERPWHPNPVSFGGFLGLRAEHSTDDLSLAVMEGVVMSVREAFDQLLGPSEMASGRIFLTGSREFTLLMAEEISSALGRPIRVRHFTEPTAEGAAYLAFLGNKVADGTISPSQWSTETTVAPNAVKMEHYQSLYRLYQRARGLQSELHSYF</sequence>
<accession>A0ABY4CQY0</accession>
<protein>
    <recommendedName>
        <fullName evidence="9">Xylulokinase</fullName>
    </recommendedName>
</protein>
<gene>
    <name evidence="7" type="ORF">LSG31_17020</name>
</gene>
<comment type="similarity">
    <text evidence="1 4">Belongs to the FGGY kinase family.</text>
</comment>
<feature type="domain" description="Carbohydrate kinase FGGY N-terminal" evidence="5">
    <location>
        <begin position="1"/>
        <end position="234"/>
    </location>
</feature>
<evidence type="ECO:0000256" key="3">
    <source>
        <dbReference type="ARBA" id="ARBA00022777"/>
    </source>
</evidence>